<organism evidence="3 4">
    <name type="scientific">Molossus molossus</name>
    <name type="common">Pallas' mastiff bat</name>
    <name type="synonym">Vespertilio molossus</name>
    <dbReference type="NCBI Taxonomy" id="27622"/>
    <lineage>
        <taxon>Eukaryota</taxon>
        <taxon>Metazoa</taxon>
        <taxon>Chordata</taxon>
        <taxon>Craniata</taxon>
        <taxon>Vertebrata</taxon>
        <taxon>Euteleostomi</taxon>
        <taxon>Mammalia</taxon>
        <taxon>Eutheria</taxon>
        <taxon>Laurasiatheria</taxon>
        <taxon>Chiroptera</taxon>
        <taxon>Yangochiroptera</taxon>
        <taxon>Molossidae</taxon>
        <taxon>Molossus</taxon>
    </lineage>
</organism>
<name>A0A7J8BYI4_MOLMO</name>
<comment type="caution">
    <text evidence="3">The sequence shown here is derived from an EMBL/GenBank/DDBJ whole genome shotgun (WGS) entry which is preliminary data.</text>
</comment>
<feature type="region of interest" description="Disordered" evidence="1">
    <location>
        <begin position="32"/>
        <end position="61"/>
    </location>
</feature>
<reference evidence="3 4" key="1">
    <citation type="journal article" date="2020" name="Nature">
        <title>Six reference-quality genomes reveal evolution of bat adaptations.</title>
        <authorList>
            <person name="Jebb D."/>
            <person name="Huang Z."/>
            <person name="Pippel M."/>
            <person name="Hughes G.M."/>
            <person name="Lavrichenko K."/>
            <person name="Devanna P."/>
            <person name="Winkler S."/>
            <person name="Jermiin L.S."/>
            <person name="Skirmuntt E.C."/>
            <person name="Katzourakis A."/>
            <person name="Burkitt-Gray L."/>
            <person name="Ray D.A."/>
            <person name="Sullivan K.A.M."/>
            <person name="Roscito J.G."/>
            <person name="Kirilenko B.M."/>
            <person name="Davalos L.M."/>
            <person name="Corthals A.P."/>
            <person name="Power M.L."/>
            <person name="Jones G."/>
            <person name="Ransome R.D."/>
            <person name="Dechmann D.K.N."/>
            <person name="Locatelli A.G."/>
            <person name="Puechmaille S.J."/>
            <person name="Fedrigo O."/>
            <person name="Jarvis E.D."/>
            <person name="Hiller M."/>
            <person name="Vernes S.C."/>
            <person name="Myers E.W."/>
            <person name="Teeling E.C."/>
        </authorList>
    </citation>
    <scope>NUCLEOTIDE SEQUENCE [LARGE SCALE GENOMIC DNA]</scope>
    <source>
        <strain evidence="3">MMolMol1</strain>
        <tissue evidence="3">Muscle</tissue>
    </source>
</reference>
<dbReference type="AlphaFoldDB" id="A0A7J8BYI4"/>
<dbReference type="Proteomes" id="UP000550707">
    <property type="component" value="Unassembled WGS sequence"/>
</dbReference>
<sequence length="128" mass="14121">MHLFLVMFYSVLGPSSRHSVPRVLPHVSLLTEQRRNRNETWVPSPTSPMSEQGEASQRKRGNLVAVTSEVWALAQDSNQPETHKDQSTSEYSCPGPQVACGARLYPLAPLSAQGRSRPDPAEDLARPS</sequence>
<keyword evidence="4" id="KW-1185">Reference proteome</keyword>
<evidence type="ECO:0000256" key="2">
    <source>
        <dbReference type="SAM" id="SignalP"/>
    </source>
</evidence>
<evidence type="ECO:0000313" key="3">
    <source>
        <dbReference type="EMBL" id="KAF6403653.1"/>
    </source>
</evidence>
<dbReference type="InParanoid" id="A0A7J8BYI4"/>
<evidence type="ECO:0000313" key="4">
    <source>
        <dbReference type="Proteomes" id="UP000550707"/>
    </source>
</evidence>
<proteinExistence type="predicted"/>
<feature type="signal peptide" evidence="2">
    <location>
        <begin position="1"/>
        <end position="17"/>
    </location>
</feature>
<dbReference type="EMBL" id="JACASF010000022">
    <property type="protein sequence ID" value="KAF6403653.1"/>
    <property type="molecule type" value="Genomic_DNA"/>
</dbReference>
<feature type="chain" id="PRO_5029643052" evidence="2">
    <location>
        <begin position="18"/>
        <end position="128"/>
    </location>
</feature>
<feature type="region of interest" description="Disordered" evidence="1">
    <location>
        <begin position="109"/>
        <end position="128"/>
    </location>
</feature>
<keyword evidence="2" id="KW-0732">Signal</keyword>
<feature type="compositionally biased region" description="Polar residues" evidence="1">
    <location>
        <begin position="39"/>
        <end position="55"/>
    </location>
</feature>
<evidence type="ECO:0000256" key="1">
    <source>
        <dbReference type="SAM" id="MobiDB-lite"/>
    </source>
</evidence>
<feature type="compositionally biased region" description="Basic and acidic residues" evidence="1">
    <location>
        <begin position="116"/>
        <end position="128"/>
    </location>
</feature>
<feature type="region of interest" description="Disordered" evidence="1">
    <location>
        <begin position="74"/>
        <end position="95"/>
    </location>
</feature>
<protein>
    <submittedName>
        <fullName evidence="3">Uncharacterized protein</fullName>
    </submittedName>
</protein>
<gene>
    <name evidence="3" type="ORF">HJG59_010054</name>
</gene>
<accession>A0A7J8BYI4</accession>